<organism evidence="1 2">
    <name type="scientific">Pseudomonas fulva</name>
    <dbReference type="NCBI Taxonomy" id="47880"/>
    <lineage>
        <taxon>Bacteria</taxon>
        <taxon>Pseudomonadati</taxon>
        <taxon>Pseudomonadota</taxon>
        <taxon>Gammaproteobacteria</taxon>
        <taxon>Pseudomonadales</taxon>
        <taxon>Pseudomonadaceae</taxon>
        <taxon>Pseudomonas</taxon>
    </lineage>
</organism>
<dbReference type="AlphaFoldDB" id="A0A0D0L6B9"/>
<dbReference type="EMBL" id="JXQW01000001">
    <property type="protein sequence ID" value="KIQ06607.1"/>
    <property type="molecule type" value="Genomic_DNA"/>
</dbReference>
<dbReference type="RefSeq" id="WP_042551852.1">
    <property type="nucleotide sequence ID" value="NZ_JXQW01000001.1"/>
</dbReference>
<dbReference type="PIRSF" id="PIRSF026326">
    <property type="entry name" value="InaA"/>
    <property type="match status" value="1"/>
</dbReference>
<gene>
    <name evidence="1" type="ORF">RU08_00710</name>
</gene>
<protein>
    <submittedName>
        <fullName evidence="1">InaA protein</fullName>
    </submittedName>
</protein>
<dbReference type="SUPFAM" id="SSF56112">
    <property type="entry name" value="Protein kinase-like (PK-like)"/>
    <property type="match status" value="1"/>
</dbReference>
<evidence type="ECO:0000313" key="2">
    <source>
        <dbReference type="Proteomes" id="UP000032068"/>
    </source>
</evidence>
<sequence length="231" mass="26748">MATVLGYQSAVQASSTFERWWQCSGAWVEPLNQRREGESGVQFLQPRNPSYPALYSKRQTGHLYRSLRHPLGRPTIMRELQAYQAFAQLGIHVPKLVYGSARKQAGQWQALLITQALPGFISLDQWYAEARAPEQSRCILTALANTLARLHQNRWQHSCCYAKHIFVKVNDLEDNSPSAEIALLDLEKSRRRWRKTDASRHDMRQLQRHRGAMPDEDWDLLMEAYASLMQR</sequence>
<evidence type="ECO:0000313" key="1">
    <source>
        <dbReference type="EMBL" id="KIQ06607.1"/>
    </source>
</evidence>
<proteinExistence type="predicted"/>
<dbReference type="InterPro" id="IPR011009">
    <property type="entry name" value="Kinase-like_dom_sf"/>
</dbReference>
<accession>A0A0D0L6B9</accession>
<dbReference type="OrthoDB" id="5405319at2"/>
<dbReference type="Pfam" id="PF06293">
    <property type="entry name" value="Kdo"/>
    <property type="match status" value="1"/>
</dbReference>
<dbReference type="InterPro" id="IPR027023">
    <property type="entry name" value="Put_LipoPS_kinase_InaA"/>
</dbReference>
<dbReference type="Proteomes" id="UP000032068">
    <property type="component" value="Unassembled WGS sequence"/>
</dbReference>
<comment type="caution">
    <text evidence="1">The sequence shown here is derived from an EMBL/GenBank/DDBJ whole genome shotgun (WGS) entry which is preliminary data.</text>
</comment>
<reference evidence="1 2" key="1">
    <citation type="submission" date="2014-12" db="EMBL/GenBank/DDBJ databases">
        <title>16Stimator: statistical estimation of ribosomal gene copy numbers from draft genome assemblies.</title>
        <authorList>
            <person name="Perisin M.A."/>
            <person name="Vetter M."/>
            <person name="Gilbert J.A."/>
            <person name="Bergelson J."/>
        </authorList>
    </citation>
    <scope>NUCLEOTIDE SEQUENCE [LARGE SCALE GENOMIC DNA]</scope>
    <source>
        <strain evidence="1 2">MEJ086</strain>
    </source>
</reference>
<name>A0A0D0L6B9_9PSED</name>